<dbReference type="AlphaFoldDB" id="A0A6H0XLQ3"/>
<feature type="region of interest" description="Disordered" evidence="7">
    <location>
        <begin position="59"/>
        <end position="119"/>
    </location>
</feature>
<accession>A0A6H0XLQ3</accession>
<comment type="similarity">
    <text evidence="2">Belongs to the TAF12 family.</text>
</comment>
<evidence type="ECO:0000256" key="2">
    <source>
        <dbReference type="ARBA" id="ARBA00007530"/>
    </source>
</evidence>
<dbReference type="InterPro" id="IPR037794">
    <property type="entry name" value="TAF12"/>
</dbReference>
<feature type="compositionally biased region" description="Low complexity" evidence="7">
    <location>
        <begin position="341"/>
        <end position="363"/>
    </location>
</feature>
<dbReference type="SUPFAM" id="SSF47113">
    <property type="entry name" value="Histone-fold"/>
    <property type="match status" value="1"/>
</dbReference>
<dbReference type="CDD" id="cd07981">
    <property type="entry name" value="HFD_TAF12"/>
    <property type="match status" value="1"/>
</dbReference>
<evidence type="ECO:0000256" key="5">
    <source>
        <dbReference type="ARBA" id="ARBA00023242"/>
    </source>
</evidence>
<feature type="compositionally biased region" description="Polar residues" evidence="7">
    <location>
        <begin position="364"/>
        <end position="381"/>
    </location>
</feature>
<feature type="coiled-coil region" evidence="6">
    <location>
        <begin position="168"/>
        <end position="221"/>
    </location>
</feature>
<dbReference type="GO" id="GO:0051123">
    <property type="term" value="P:RNA polymerase II preinitiation complex assembly"/>
    <property type="evidence" value="ECO:0007669"/>
    <property type="project" value="TreeGrafter"/>
</dbReference>
<reference evidence="9 10" key="1">
    <citation type="journal article" date="2016" name="Sci. Rep.">
        <title>Peltaster fructicola genome reveals evolution from an invasive phytopathogen to an ectophytic parasite.</title>
        <authorList>
            <person name="Xu C."/>
            <person name="Chen H."/>
            <person name="Gleason M.L."/>
            <person name="Xu J.R."/>
            <person name="Liu H."/>
            <person name="Zhang R."/>
            <person name="Sun G."/>
        </authorList>
    </citation>
    <scope>NUCLEOTIDE SEQUENCE [LARGE SCALE GENOMIC DNA]</scope>
    <source>
        <strain evidence="9 10">LNHT1506</strain>
    </source>
</reference>
<name>A0A6H0XLQ3_9PEZI</name>
<evidence type="ECO:0000256" key="1">
    <source>
        <dbReference type="ARBA" id="ARBA00004123"/>
    </source>
</evidence>
<protein>
    <recommendedName>
        <fullName evidence="8">Transcription initiation factor TFIID subunit 12 domain-containing protein</fullName>
    </recommendedName>
</protein>
<evidence type="ECO:0000313" key="9">
    <source>
        <dbReference type="EMBL" id="QIW95558.1"/>
    </source>
</evidence>
<dbReference type="InterPro" id="IPR003228">
    <property type="entry name" value="TFIID_TAF12_dom"/>
</dbReference>
<dbReference type="GO" id="GO:0003677">
    <property type="term" value="F:DNA binding"/>
    <property type="evidence" value="ECO:0007669"/>
    <property type="project" value="TreeGrafter"/>
</dbReference>
<dbReference type="GO" id="GO:0005669">
    <property type="term" value="C:transcription factor TFIID complex"/>
    <property type="evidence" value="ECO:0007669"/>
    <property type="project" value="InterPro"/>
</dbReference>
<feature type="compositionally biased region" description="Polar residues" evidence="7">
    <location>
        <begin position="249"/>
        <end position="278"/>
    </location>
</feature>
<keyword evidence="3" id="KW-0805">Transcription regulation</keyword>
<dbReference type="OrthoDB" id="2193432at2759"/>
<keyword evidence="6" id="KW-0175">Coiled coil</keyword>
<comment type="subcellular location">
    <subcellularLocation>
        <location evidence="1">Nucleus</location>
    </subcellularLocation>
</comment>
<dbReference type="InterPro" id="IPR009072">
    <property type="entry name" value="Histone-fold"/>
</dbReference>
<evidence type="ECO:0000256" key="3">
    <source>
        <dbReference type="ARBA" id="ARBA00023015"/>
    </source>
</evidence>
<dbReference type="GO" id="GO:0017025">
    <property type="term" value="F:TBP-class protein binding"/>
    <property type="evidence" value="ECO:0007669"/>
    <property type="project" value="TreeGrafter"/>
</dbReference>
<evidence type="ECO:0000313" key="10">
    <source>
        <dbReference type="Proteomes" id="UP000503462"/>
    </source>
</evidence>
<keyword evidence="4" id="KW-0804">Transcription</keyword>
<organism evidence="9 10">
    <name type="scientific">Peltaster fructicola</name>
    <dbReference type="NCBI Taxonomy" id="286661"/>
    <lineage>
        <taxon>Eukaryota</taxon>
        <taxon>Fungi</taxon>
        <taxon>Dikarya</taxon>
        <taxon>Ascomycota</taxon>
        <taxon>Pezizomycotina</taxon>
        <taxon>Dothideomycetes</taxon>
        <taxon>Dothideomycetes incertae sedis</taxon>
        <taxon>Peltaster</taxon>
    </lineage>
</organism>
<dbReference type="Gene3D" id="1.10.20.10">
    <property type="entry name" value="Histone, subunit A"/>
    <property type="match status" value="1"/>
</dbReference>
<evidence type="ECO:0000256" key="6">
    <source>
        <dbReference type="SAM" id="Coils"/>
    </source>
</evidence>
<dbReference type="GO" id="GO:0046982">
    <property type="term" value="F:protein heterodimerization activity"/>
    <property type="evidence" value="ECO:0007669"/>
    <property type="project" value="InterPro"/>
</dbReference>
<dbReference type="Pfam" id="PF03847">
    <property type="entry name" value="TFIID_20kDa"/>
    <property type="match status" value="1"/>
</dbReference>
<dbReference type="GO" id="GO:0000124">
    <property type="term" value="C:SAGA complex"/>
    <property type="evidence" value="ECO:0007669"/>
    <property type="project" value="InterPro"/>
</dbReference>
<evidence type="ECO:0000256" key="4">
    <source>
        <dbReference type="ARBA" id="ARBA00023163"/>
    </source>
</evidence>
<dbReference type="FunFam" id="1.10.20.10:FF:000037">
    <property type="entry name" value="Transcription initiation factor TFIID subunit 12"/>
    <property type="match status" value="1"/>
</dbReference>
<gene>
    <name evidence="9" type="ORF">AMS68_001076</name>
</gene>
<keyword evidence="5" id="KW-0539">Nucleus</keyword>
<evidence type="ECO:0000256" key="7">
    <source>
        <dbReference type="SAM" id="MobiDB-lite"/>
    </source>
</evidence>
<evidence type="ECO:0000259" key="8">
    <source>
        <dbReference type="Pfam" id="PF03847"/>
    </source>
</evidence>
<feature type="compositionally biased region" description="Low complexity" evidence="7">
    <location>
        <begin position="76"/>
        <end position="117"/>
    </location>
</feature>
<feature type="region of interest" description="Disordered" evidence="7">
    <location>
        <begin position="245"/>
        <end position="413"/>
    </location>
</feature>
<sequence>MSAPIIRPQQVDTLPFLDAQQKLQYKNGLANLWAQFEGSAEGSQARQEARQRLVAASGKIMQHISQHQRKPGAGNAAQQRPQNTQQTVQPQQPAQNQTAQTTQQPQQHAQVQQQPGQAELQDAALKQRITTEVNQITVFPLPDTNSVQQFEQYKQNFKTQLGTYKYKADKAKENQAALQRHIQQLRQQGQDISSPDIQQKAQQLKQLIDNCNRSIAQLMATNETNKQAAAARKNAQVNRQLPVNAEQARPTSQGLQDTQAAPSPAPTQTQNAQRPQSVQNQPAQPPPRPATQQAAPQQRPPINPAAAHYPSQYPNNMPPGANPASQARPHALSQQGAIARAQEQNFQQNANSQQQVQPPQSVSTGFNQVPHLTTPTSTAPNQGHGPINHKLPIPKTLPPGAQIQTPVAGAPGRPTMGHGGMLGAPGVQKIPPFQLEGEGDHVLSKRKLDELVRQVTGSADPADGLTPEVEEAVLSMTDDFVDNVITKACQMAKLRQGQTLEIRDIQLVLERNYGIRVPGYSLDEARVARKFQPGAGWIAKVQAVQAGKLMSSNRDA</sequence>
<keyword evidence="10" id="KW-1185">Reference proteome</keyword>
<dbReference type="PANTHER" id="PTHR12264">
    <property type="entry name" value="TRANSCRIPTION INITIATION FACTOR TFIID SUBUNIT 12"/>
    <property type="match status" value="1"/>
</dbReference>
<dbReference type="PANTHER" id="PTHR12264:SF21">
    <property type="entry name" value="TRANSCRIPTION INITIATION FACTOR TFIID SUBUNIT 12"/>
    <property type="match status" value="1"/>
</dbReference>
<dbReference type="Proteomes" id="UP000503462">
    <property type="component" value="Chromosome 1"/>
</dbReference>
<dbReference type="EMBL" id="CP051139">
    <property type="protein sequence ID" value="QIW95558.1"/>
    <property type="molecule type" value="Genomic_DNA"/>
</dbReference>
<feature type="domain" description="Transcription initiation factor TFIID subunit 12" evidence="8">
    <location>
        <begin position="444"/>
        <end position="514"/>
    </location>
</feature>
<proteinExistence type="inferred from homology"/>